<name>A0A024G1N2_9STRA</name>
<evidence type="ECO:0000313" key="1">
    <source>
        <dbReference type="EMBL" id="CCI40223.1"/>
    </source>
</evidence>
<accession>A0A024G1N2</accession>
<protein>
    <submittedName>
        <fullName evidence="1">Uncharacterized protein</fullName>
    </submittedName>
</protein>
<dbReference type="AlphaFoldDB" id="A0A024G1N2"/>
<gene>
    <name evidence="1" type="ORF">BN9_010070</name>
</gene>
<evidence type="ECO:0000313" key="2">
    <source>
        <dbReference type="Proteomes" id="UP000053237"/>
    </source>
</evidence>
<comment type="caution">
    <text evidence="1">The sequence shown here is derived from an EMBL/GenBank/DDBJ whole genome shotgun (WGS) entry which is preliminary data.</text>
</comment>
<dbReference type="InParanoid" id="A0A024G1N2"/>
<organism evidence="1 2">
    <name type="scientific">Albugo candida</name>
    <dbReference type="NCBI Taxonomy" id="65357"/>
    <lineage>
        <taxon>Eukaryota</taxon>
        <taxon>Sar</taxon>
        <taxon>Stramenopiles</taxon>
        <taxon>Oomycota</taxon>
        <taxon>Peronosporomycetes</taxon>
        <taxon>Albuginales</taxon>
        <taxon>Albuginaceae</taxon>
        <taxon>Albugo</taxon>
    </lineage>
</organism>
<sequence length="104" mass="12115">MRCCVKHGCKLRDVVSVTHCARCFGVIGDWNFFKERRFSHQDNSSIYHIESRIVSIQIECDSIFSSIFWSSLKIPYLILTLIAVYDVFSAALVYEEIQSLPNYR</sequence>
<proteinExistence type="predicted"/>
<dbReference type="EMBL" id="CAIX01000006">
    <property type="protein sequence ID" value="CCI40223.1"/>
    <property type="molecule type" value="Genomic_DNA"/>
</dbReference>
<reference evidence="1 2" key="1">
    <citation type="submission" date="2012-05" db="EMBL/GenBank/DDBJ databases">
        <title>Recombination and specialization in a pathogen metapopulation.</title>
        <authorList>
            <person name="Gardiner A."/>
            <person name="Kemen E."/>
            <person name="Schultz-Larsen T."/>
            <person name="MacLean D."/>
            <person name="Van Oosterhout C."/>
            <person name="Jones J.D.G."/>
        </authorList>
    </citation>
    <scope>NUCLEOTIDE SEQUENCE [LARGE SCALE GENOMIC DNA]</scope>
    <source>
        <strain evidence="1 2">Ac Nc2</strain>
    </source>
</reference>
<dbReference type="Proteomes" id="UP000053237">
    <property type="component" value="Unassembled WGS sequence"/>
</dbReference>
<keyword evidence="2" id="KW-1185">Reference proteome</keyword>